<keyword evidence="2" id="KW-0808">Transferase</keyword>
<dbReference type="SUPFAM" id="SSF55729">
    <property type="entry name" value="Acyl-CoA N-acyltransferases (Nat)"/>
    <property type="match status" value="1"/>
</dbReference>
<dbReference type="GO" id="GO:0016747">
    <property type="term" value="F:acyltransferase activity, transferring groups other than amino-acyl groups"/>
    <property type="evidence" value="ECO:0007669"/>
    <property type="project" value="InterPro"/>
</dbReference>
<organism evidence="2 3">
    <name type="scientific">Blastococcus haudaquaticus</name>
    <dbReference type="NCBI Taxonomy" id="1938745"/>
    <lineage>
        <taxon>Bacteria</taxon>
        <taxon>Bacillati</taxon>
        <taxon>Actinomycetota</taxon>
        <taxon>Actinomycetes</taxon>
        <taxon>Geodermatophilales</taxon>
        <taxon>Geodermatophilaceae</taxon>
        <taxon>Blastococcus</taxon>
    </lineage>
</organism>
<evidence type="ECO:0000313" key="2">
    <source>
        <dbReference type="EMBL" id="SOE03405.1"/>
    </source>
</evidence>
<dbReference type="Gene3D" id="3.40.630.30">
    <property type="match status" value="1"/>
</dbReference>
<name>A0A286H6I6_9ACTN</name>
<dbReference type="OrthoDB" id="3239945at2"/>
<evidence type="ECO:0000259" key="1">
    <source>
        <dbReference type="PROSITE" id="PS51186"/>
    </source>
</evidence>
<dbReference type="PROSITE" id="PS51186">
    <property type="entry name" value="GNAT"/>
    <property type="match status" value="1"/>
</dbReference>
<reference evidence="3" key="1">
    <citation type="submission" date="2017-09" db="EMBL/GenBank/DDBJ databases">
        <authorList>
            <person name="Varghese N."/>
            <person name="Submissions S."/>
        </authorList>
    </citation>
    <scope>NUCLEOTIDE SEQUENCE [LARGE SCALE GENOMIC DNA]</scope>
    <source>
        <strain evidence="3">DSM 44270</strain>
    </source>
</reference>
<keyword evidence="3" id="KW-1185">Reference proteome</keyword>
<dbReference type="Pfam" id="PF00583">
    <property type="entry name" value="Acetyltransf_1"/>
    <property type="match status" value="1"/>
</dbReference>
<sequence length="197" mass="21584">MAIEVRPATSFDDVATMVGPKRPDANVCWCLSYRVPSKENLALQGPARGERVRQLVREDPPPGVLAYDRDEVVGWAAIHPRADTSFARNRRIPHVDDLDVWSLWCVRVRPGHRGQGIAHSLVEGAVAFARGRGAPAVEGYPVDNEGRKVDLTMAYVGTRALFERAGFTKAADTGSVINGFPRVLMRLDLRAPTGSRA</sequence>
<dbReference type="RefSeq" id="WP_097185830.1">
    <property type="nucleotide sequence ID" value="NZ_OCNK01000006.1"/>
</dbReference>
<feature type="domain" description="N-acetyltransferase" evidence="1">
    <location>
        <begin position="3"/>
        <end position="190"/>
    </location>
</feature>
<gene>
    <name evidence="2" type="ORF">SAMN06272739_4147</name>
</gene>
<dbReference type="AlphaFoldDB" id="A0A286H6I6"/>
<dbReference type="InterPro" id="IPR000182">
    <property type="entry name" value="GNAT_dom"/>
</dbReference>
<dbReference type="CDD" id="cd04301">
    <property type="entry name" value="NAT_SF"/>
    <property type="match status" value="1"/>
</dbReference>
<proteinExistence type="predicted"/>
<dbReference type="Proteomes" id="UP000219482">
    <property type="component" value="Unassembled WGS sequence"/>
</dbReference>
<dbReference type="InterPro" id="IPR016181">
    <property type="entry name" value="Acyl_CoA_acyltransferase"/>
</dbReference>
<protein>
    <submittedName>
        <fullName evidence="2">Acetyltransferase (GNAT) family protein</fullName>
    </submittedName>
</protein>
<dbReference type="EMBL" id="OCNK01000006">
    <property type="protein sequence ID" value="SOE03405.1"/>
    <property type="molecule type" value="Genomic_DNA"/>
</dbReference>
<evidence type="ECO:0000313" key="3">
    <source>
        <dbReference type="Proteomes" id="UP000219482"/>
    </source>
</evidence>
<accession>A0A286H6I6</accession>